<dbReference type="Proteomes" id="UP000694846">
    <property type="component" value="Unplaced"/>
</dbReference>
<dbReference type="GO" id="GO:0005774">
    <property type="term" value="C:vacuolar membrane"/>
    <property type="evidence" value="ECO:0007669"/>
    <property type="project" value="TreeGrafter"/>
</dbReference>
<organism evidence="7 8">
    <name type="scientific">Sipha flava</name>
    <name type="common">yellow sugarcane aphid</name>
    <dbReference type="NCBI Taxonomy" id="143950"/>
    <lineage>
        <taxon>Eukaryota</taxon>
        <taxon>Metazoa</taxon>
        <taxon>Ecdysozoa</taxon>
        <taxon>Arthropoda</taxon>
        <taxon>Hexapoda</taxon>
        <taxon>Insecta</taxon>
        <taxon>Pterygota</taxon>
        <taxon>Neoptera</taxon>
        <taxon>Paraneoptera</taxon>
        <taxon>Hemiptera</taxon>
        <taxon>Sternorrhyncha</taxon>
        <taxon>Aphidomorpha</taxon>
        <taxon>Aphidoidea</taxon>
        <taxon>Aphididae</taxon>
        <taxon>Sipha</taxon>
    </lineage>
</organism>
<keyword evidence="4 5" id="KW-0472">Membrane</keyword>
<comment type="subcellular location">
    <subcellularLocation>
        <location evidence="1">Membrane</location>
        <topology evidence="1">Multi-pass membrane protein</topology>
    </subcellularLocation>
</comment>
<protein>
    <submittedName>
        <fullName evidence="8">Proton-coupled amino acid transporter 2-like isoform X2</fullName>
    </submittedName>
</protein>
<feature type="transmembrane region" description="Helical" evidence="5">
    <location>
        <begin position="267"/>
        <end position="285"/>
    </location>
</feature>
<evidence type="ECO:0000256" key="4">
    <source>
        <dbReference type="ARBA" id="ARBA00023136"/>
    </source>
</evidence>
<dbReference type="GO" id="GO:0015179">
    <property type="term" value="F:L-amino acid transmembrane transporter activity"/>
    <property type="evidence" value="ECO:0007669"/>
    <property type="project" value="TreeGrafter"/>
</dbReference>
<accession>A0A8B8GBN6</accession>
<feature type="transmembrane region" description="Helical" evidence="5">
    <location>
        <begin position="297"/>
        <end position="318"/>
    </location>
</feature>
<keyword evidence="2 5" id="KW-0812">Transmembrane</keyword>
<evidence type="ECO:0000256" key="1">
    <source>
        <dbReference type="ARBA" id="ARBA00004141"/>
    </source>
</evidence>
<dbReference type="GeneID" id="112690759"/>
<evidence type="ECO:0000256" key="5">
    <source>
        <dbReference type="SAM" id="Phobius"/>
    </source>
</evidence>
<dbReference type="PANTHER" id="PTHR22950:SF349">
    <property type="entry name" value="AMINO ACID TRANSPORTER TRANSMEMBRANE DOMAIN-CONTAINING PROTEIN"/>
    <property type="match status" value="1"/>
</dbReference>
<dbReference type="RefSeq" id="XP_025420629.1">
    <property type="nucleotide sequence ID" value="XM_025564844.1"/>
</dbReference>
<feature type="transmembrane region" description="Helical" evidence="5">
    <location>
        <begin position="178"/>
        <end position="205"/>
    </location>
</feature>
<dbReference type="PANTHER" id="PTHR22950">
    <property type="entry name" value="AMINO ACID TRANSPORTER"/>
    <property type="match status" value="1"/>
</dbReference>
<dbReference type="OrthoDB" id="1684102at2759"/>
<evidence type="ECO:0000256" key="3">
    <source>
        <dbReference type="ARBA" id="ARBA00022989"/>
    </source>
</evidence>
<feature type="transmembrane region" description="Helical" evidence="5">
    <location>
        <begin position="225"/>
        <end position="246"/>
    </location>
</feature>
<evidence type="ECO:0000313" key="7">
    <source>
        <dbReference type="Proteomes" id="UP000694846"/>
    </source>
</evidence>
<dbReference type="AlphaFoldDB" id="A0A8B8GBN6"/>
<gene>
    <name evidence="8" type="primary">LOC112690759</name>
</gene>
<name>A0A8B8GBN6_9HEMI</name>
<evidence type="ECO:0000256" key="2">
    <source>
        <dbReference type="ARBA" id="ARBA00022692"/>
    </source>
</evidence>
<feature type="transmembrane region" description="Helical" evidence="5">
    <location>
        <begin position="330"/>
        <end position="349"/>
    </location>
</feature>
<feature type="transmembrane region" description="Helical" evidence="5">
    <location>
        <begin position="69"/>
        <end position="90"/>
    </location>
</feature>
<feature type="domain" description="Amino acid transporter transmembrane" evidence="6">
    <location>
        <begin position="165"/>
        <end position="349"/>
    </location>
</feature>
<evidence type="ECO:0000259" key="6">
    <source>
        <dbReference type="Pfam" id="PF01490"/>
    </source>
</evidence>
<sequence length="365" mass="40527">METEKSNNEETKTNSEVQSTMVEMGEVNHCSRPSTTVENKPSGFLVTLIHFIKGNIGCGMLAMGQAFRLGGLCLTLCILLYVWLICVYNMHILTTLSKKVQNRLQSKRAQSFGDTVENAFKMSDKWIFRIISNSIRKIVLYNILITQIGLCSVYILFISETLQEVLPLFAEIKNDKRFTSCFGVLNFGMVAVMMLNVSLGMTGYMKWGDDVESSLTKNLPYDSKLTQFVILMMILGIACSYALQFYPAAIIIYSHLENNHGPFNRPALWDYGIRISVCLITYLAASTVPHLDLFMSLVGSVTCVALTMIFPALSNLAFRSKDKGSAICTTADMVTILTAVIGSVTGIYANSTAIYNKFTENHSNG</sequence>
<proteinExistence type="predicted"/>
<dbReference type="Pfam" id="PF01490">
    <property type="entry name" value="Aa_trans"/>
    <property type="match status" value="1"/>
</dbReference>
<keyword evidence="3 5" id="KW-1133">Transmembrane helix</keyword>
<dbReference type="InterPro" id="IPR013057">
    <property type="entry name" value="AA_transpt_TM"/>
</dbReference>
<feature type="transmembrane region" description="Helical" evidence="5">
    <location>
        <begin position="138"/>
        <end position="157"/>
    </location>
</feature>
<evidence type="ECO:0000313" key="8">
    <source>
        <dbReference type="RefSeq" id="XP_025420629.1"/>
    </source>
</evidence>
<keyword evidence="7" id="KW-1185">Reference proteome</keyword>
<reference evidence="8" key="1">
    <citation type="submission" date="2025-08" db="UniProtKB">
        <authorList>
            <consortium name="RefSeq"/>
        </authorList>
    </citation>
    <scope>IDENTIFICATION</scope>
    <source>
        <tissue evidence="8">Whole body</tissue>
    </source>
</reference>